<dbReference type="InterPro" id="IPR057300">
    <property type="entry name" value="OB_Rrp5"/>
</dbReference>
<dbReference type="FunFam" id="2.40.50.140:FF:000155">
    <property type="entry name" value="rRNA biogenesis protein RRP5"/>
    <property type="match status" value="1"/>
</dbReference>
<feature type="domain" description="S1 motif" evidence="6">
    <location>
        <begin position="980"/>
        <end position="1055"/>
    </location>
</feature>
<dbReference type="CDD" id="cd05693">
    <property type="entry name" value="S1_Rrp5_repeat_hs1_sc1"/>
    <property type="match status" value="1"/>
</dbReference>
<feature type="non-terminal residue" evidence="7">
    <location>
        <position position="1"/>
    </location>
</feature>
<feature type="domain" description="S1 motif" evidence="6">
    <location>
        <begin position="1185"/>
        <end position="1254"/>
    </location>
</feature>
<evidence type="ECO:0000313" key="8">
    <source>
        <dbReference type="Proteomes" id="UP000780801"/>
    </source>
</evidence>
<dbReference type="PANTHER" id="PTHR23270">
    <property type="entry name" value="PROGRAMMED CELL DEATH PROTEIN 11 PRE-RRNA PROCESSING PROTEIN RRP5"/>
    <property type="match status" value="1"/>
</dbReference>
<evidence type="ECO:0000256" key="5">
    <source>
        <dbReference type="SAM" id="MobiDB-lite"/>
    </source>
</evidence>
<feature type="domain" description="S1 motif" evidence="6">
    <location>
        <begin position="678"/>
        <end position="752"/>
    </location>
</feature>
<dbReference type="FunFam" id="2.40.50.140:FF:000159">
    <property type="entry name" value="rRNA biogenesis protein rrp5"/>
    <property type="match status" value="1"/>
</dbReference>
<feature type="domain" description="S1 motif" evidence="6">
    <location>
        <begin position="597"/>
        <end position="665"/>
    </location>
</feature>
<feature type="domain" description="S1 motif" evidence="6">
    <location>
        <begin position="774"/>
        <end position="839"/>
    </location>
</feature>
<organism evidence="7 8">
    <name type="scientific">Lunasporangiospora selenospora</name>
    <dbReference type="NCBI Taxonomy" id="979761"/>
    <lineage>
        <taxon>Eukaryota</taxon>
        <taxon>Fungi</taxon>
        <taxon>Fungi incertae sedis</taxon>
        <taxon>Mucoromycota</taxon>
        <taxon>Mortierellomycotina</taxon>
        <taxon>Mortierellomycetes</taxon>
        <taxon>Mortierellales</taxon>
        <taxon>Mortierellaceae</taxon>
        <taxon>Lunasporangiospora</taxon>
    </lineage>
</organism>
<feature type="domain" description="S1 motif" evidence="6">
    <location>
        <begin position="100"/>
        <end position="195"/>
    </location>
</feature>
<dbReference type="InterPro" id="IPR045209">
    <property type="entry name" value="Rrp5"/>
</dbReference>
<evidence type="ECO:0000259" key="6">
    <source>
        <dbReference type="PROSITE" id="PS50126"/>
    </source>
</evidence>
<dbReference type="PROSITE" id="PS50126">
    <property type="entry name" value="S1"/>
    <property type="match status" value="11"/>
</dbReference>
<dbReference type="InterPro" id="IPR012340">
    <property type="entry name" value="NA-bd_OB-fold"/>
</dbReference>
<evidence type="ECO:0000256" key="3">
    <source>
        <dbReference type="ARBA" id="ARBA00022737"/>
    </source>
</evidence>
<evidence type="ECO:0000256" key="4">
    <source>
        <dbReference type="ARBA" id="ARBA00023242"/>
    </source>
</evidence>
<dbReference type="CDD" id="cd05708">
    <property type="entry name" value="S1_Rrp5_repeat_sc12"/>
    <property type="match status" value="1"/>
</dbReference>
<dbReference type="SUPFAM" id="SSF50249">
    <property type="entry name" value="Nucleic acid-binding proteins"/>
    <property type="match status" value="10"/>
</dbReference>
<feature type="region of interest" description="Disordered" evidence="5">
    <location>
        <begin position="1"/>
        <end position="78"/>
    </location>
</feature>
<dbReference type="Pfam" id="PF24685">
    <property type="entry name" value="OB_RRP5_4th"/>
    <property type="match status" value="1"/>
</dbReference>
<comment type="subcellular location">
    <subcellularLocation>
        <location evidence="1">Nucleus</location>
        <location evidence="1">Nucleolus</location>
    </subcellularLocation>
</comment>
<dbReference type="FunFam" id="2.40.50.140:FF:000103">
    <property type="entry name" value="protein RRP5 homolog"/>
    <property type="match status" value="2"/>
</dbReference>
<dbReference type="Pfam" id="PF23459">
    <property type="entry name" value="S1_RRP5"/>
    <property type="match status" value="2"/>
</dbReference>
<feature type="domain" description="S1 motif" evidence="6">
    <location>
        <begin position="211"/>
        <end position="282"/>
    </location>
</feature>
<evidence type="ECO:0000313" key="7">
    <source>
        <dbReference type="EMBL" id="KAF9579822.1"/>
    </source>
</evidence>
<dbReference type="GO" id="GO:0003723">
    <property type="term" value="F:RNA binding"/>
    <property type="evidence" value="ECO:0007669"/>
    <property type="project" value="TreeGrafter"/>
</dbReference>
<dbReference type="InterPro" id="IPR057302">
    <property type="entry name" value="Rrp5_S1"/>
</dbReference>
<keyword evidence="3" id="KW-0677">Repeat</keyword>
<dbReference type="InterPro" id="IPR057301">
    <property type="entry name" value="Rrp5_OB_4th"/>
</dbReference>
<name>A0A9P6KCL8_9FUNG</name>
<proteinExistence type="predicted"/>
<dbReference type="InterPro" id="IPR003029">
    <property type="entry name" value="S1_domain"/>
</dbReference>
<accession>A0A9P6KCL8</accession>
<dbReference type="PANTHER" id="PTHR23270:SF10">
    <property type="entry name" value="PROTEIN RRP5 HOMOLOG"/>
    <property type="match status" value="1"/>
</dbReference>
<feature type="region of interest" description="Disordered" evidence="5">
    <location>
        <begin position="1349"/>
        <end position="1410"/>
    </location>
</feature>
<protein>
    <submittedName>
        <fullName evidence="7">rRNA biogenesis protein rrp5</fullName>
    </submittedName>
</protein>
<sequence length="1410" mass="154838">MASTKEFKAPVTKRKQKEDEDFPRGGATGLTPLEFKEVARQADSSLFSEPGVKAPEDGPVQKKRKVPKNKHANMDTNFDNSIEDKKARVEMLTFKNLTEGTKLLGCISGIGMRRENRLPELTVSLPNNLVGYINISEISDELLEAAGDELPDLNSLFHVGQWVQCAISNLNQGASGAAAASGNDKKRRKVQLTMKPLIVNAGLASIDIAPGVLVSGAIKSVEDHGYIVSLGMSGIHGFLKNSEAKMYQRIKNNEQPLSVGQVLVFNVVSVDGSRKTAQLTVDPLKTSKALLGDKFTFSEVGSIMPGCVVEAHVIGHRDIGVLCKFMGHFDASMDFFHTSEGIIESKKQLEKAFKLNSLVRARVLYVDLASTPAKIGLSTSQHVMALTQPKALDDKDSKSEALYPTSAVSVGHVFEEVTVKRVDAKVGLLCEIKSVNIPGYVHISRVTDEHLLALSASEGRFREGSTHRAIVLGYDPVDGVFQLSFQKSVIEQPFLRAKDVEVGEIIKGTVAKVMDKGLAISLAKNISAFVPLVHCVDSAVTSSTKKHVDEKFKVGKQIKCRVLANDDGTGKILLTCKDSLIKSKFPVWSNLELLEEGMLSDGVIQKVLPKGCIVSFYGDVKGFVHISELSETFVTDINVFQPGQVKTCRILEIDAAEKNLKLSFKKSSVSDLSSAPVGSLQKGKVQTIKEDIVHITLKPSEVRAILPVDHLSDHLGEHNQRIYSGLKEGMVLSDLLVISQDEGRGHVRVSKKPALVYAAKEKSFITKRADLQEGKLYAAFVRQVPTFGVFVEFGNRLEAFAHKSRLANRAGMKFVKNQSVIVKVIKNDLEAGKTEVTLKPSDLATSSDYSRYQGEFMQEYFKQLERLAKKSDSKASVGACTMVEVKQVKDSAWTVAYSDIDGQSKTVEVPVEQTTGLKGKKGLKCPAKILDIDFAKSHVDFTLKSELISESDEKAASEGKFSLADQRKDLEQLRNLQKERDVVETVVEVVAEDYLVVSIPSANNALAVVATKSLNDRGERFISHKLGERIKAEVIYVPKKQGSGQTAERVVVSMEHLPSPKSAEEGKKKPKDAVAENGINTFEDVVEGQVVIGRITGVSETSINVFLGDKVFGRISLTNIADTYAPADEMLKAFKKWQEIKVYVLHIDQSNRRIDLSLRPSRITPGAHKPVHDPEVKSYSDVVPGGILQGFISNVADKGVFVALNHKITGRVKIAEMSDDYLKDWKAHFRVGQLVKAKVVAVNEERNTTELTLKASQVDPSIKPILTLADFEKGQKVKGTIKAVKDIGVFIKIDNSTVSGLCHISEISENRVPDVSKLYAEGDPVKAKILDINMEKKRISFGLKSSYFEEGDADEGSEDEDAEMEGAEDEDVEMSENGVDDDDEDEEEDDEDDEEEEEDDEDDEEEEEDD</sequence>
<dbReference type="Pfam" id="PF00575">
    <property type="entry name" value="S1"/>
    <property type="match status" value="5"/>
</dbReference>
<dbReference type="InterPro" id="IPR048059">
    <property type="entry name" value="Rrp5_S1_rpt_hs1_sc1"/>
</dbReference>
<dbReference type="Pfam" id="PF24682">
    <property type="entry name" value="OB_RRP5"/>
    <property type="match status" value="1"/>
</dbReference>
<evidence type="ECO:0000256" key="2">
    <source>
        <dbReference type="ARBA" id="ARBA00022552"/>
    </source>
</evidence>
<dbReference type="GO" id="GO:0006364">
    <property type="term" value="P:rRNA processing"/>
    <property type="evidence" value="ECO:0007669"/>
    <property type="project" value="UniProtKB-KW"/>
</dbReference>
<dbReference type="Gene3D" id="2.40.50.140">
    <property type="entry name" value="Nucleic acid-binding proteins"/>
    <property type="match status" value="9"/>
</dbReference>
<feature type="domain" description="S1 motif" evidence="6">
    <location>
        <begin position="1274"/>
        <end position="1344"/>
    </location>
</feature>
<feature type="domain" description="S1 motif" evidence="6">
    <location>
        <begin position="1088"/>
        <end position="1159"/>
    </location>
</feature>
<dbReference type="Proteomes" id="UP000780801">
    <property type="component" value="Unassembled WGS sequence"/>
</dbReference>
<dbReference type="GO" id="GO:0032040">
    <property type="term" value="C:small-subunit processome"/>
    <property type="evidence" value="ECO:0007669"/>
    <property type="project" value="TreeGrafter"/>
</dbReference>
<reference evidence="7" key="1">
    <citation type="journal article" date="2020" name="Fungal Divers.">
        <title>Resolving the Mortierellaceae phylogeny through synthesis of multi-gene phylogenetics and phylogenomics.</title>
        <authorList>
            <person name="Vandepol N."/>
            <person name="Liber J."/>
            <person name="Desiro A."/>
            <person name="Na H."/>
            <person name="Kennedy M."/>
            <person name="Barry K."/>
            <person name="Grigoriev I.V."/>
            <person name="Miller A.N."/>
            <person name="O'Donnell K."/>
            <person name="Stajich J.E."/>
            <person name="Bonito G."/>
        </authorList>
    </citation>
    <scope>NUCLEOTIDE SEQUENCE</scope>
    <source>
        <strain evidence="7">KOD1015</strain>
    </source>
</reference>
<dbReference type="FunFam" id="2.40.50.140:FF:000148">
    <property type="entry name" value="protein RRP5 homolog isoform X1"/>
    <property type="match status" value="1"/>
</dbReference>
<evidence type="ECO:0000256" key="1">
    <source>
        <dbReference type="ARBA" id="ARBA00004604"/>
    </source>
</evidence>
<comment type="caution">
    <text evidence="7">The sequence shown here is derived from an EMBL/GenBank/DDBJ whole genome shotgun (WGS) entry which is preliminary data.</text>
</comment>
<dbReference type="OrthoDB" id="412781at2759"/>
<keyword evidence="8" id="KW-1185">Reference proteome</keyword>
<keyword evidence="2" id="KW-0698">rRNA processing</keyword>
<feature type="compositionally biased region" description="Basic residues" evidence="5">
    <location>
        <begin position="61"/>
        <end position="71"/>
    </location>
</feature>
<keyword evidence="4" id="KW-0539">Nucleus</keyword>
<feature type="domain" description="S1 motif" evidence="6">
    <location>
        <begin position="411"/>
        <end position="486"/>
    </location>
</feature>
<gene>
    <name evidence="7" type="primary">RRP5</name>
    <name evidence="7" type="ORF">BGW38_003758</name>
</gene>
<dbReference type="SMART" id="SM00316">
    <property type="entry name" value="S1"/>
    <property type="match status" value="12"/>
</dbReference>
<feature type="domain" description="S1 motif" evidence="6">
    <location>
        <begin position="503"/>
        <end position="577"/>
    </location>
</feature>
<dbReference type="EMBL" id="JAABOA010002469">
    <property type="protein sequence ID" value="KAF9579822.1"/>
    <property type="molecule type" value="Genomic_DNA"/>
</dbReference>